<dbReference type="Proteomes" id="UP000066042">
    <property type="component" value="Chromosome"/>
</dbReference>
<name>A0A0S1X9B6_THEBA</name>
<accession>A0A0S1X9B6</accession>
<keyword evidence="3" id="KW-0238">DNA-binding</keyword>
<evidence type="ECO:0000256" key="4">
    <source>
        <dbReference type="ARBA" id="ARBA00023163"/>
    </source>
</evidence>
<evidence type="ECO:0000259" key="6">
    <source>
        <dbReference type="Pfam" id="PF11495"/>
    </source>
</evidence>
<dbReference type="PANTHER" id="PTHR34293">
    <property type="entry name" value="HTH-TYPE TRANSCRIPTIONAL REGULATOR TRMBL2"/>
    <property type="match status" value="1"/>
</dbReference>
<evidence type="ECO:0000259" key="5">
    <source>
        <dbReference type="Pfam" id="PF01978"/>
    </source>
</evidence>
<reference evidence="7 8" key="1">
    <citation type="journal article" date="2016" name="Genome Announc.">
        <title>Complete genome sequence of the hyperthermophilic and piezophilic archaeon Thermococcus barophilus Ch5, capable of growth at the expense of hydrogenogenesis from carbon monoxide and formate.</title>
        <authorList>
            <person name="Oger P."/>
            <person name="Sokolova T.G."/>
            <person name="Kozhevnikova D.A."/>
            <person name="Taranov E.A."/>
            <person name="Vannier P."/>
            <person name="Lee H.S."/>
            <person name="Kwon K.K."/>
            <person name="Kang S.G."/>
            <person name="Lee J.H."/>
            <person name="Bonch-Osmolovskaya E.A."/>
            <person name="Lebedinsky A.V."/>
        </authorList>
    </citation>
    <scope>NUCLEOTIDE SEQUENCE [LARGE SCALE GENOMIC DNA]</scope>
    <source>
        <strain evidence="8">Ch5</strain>
    </source>
</reference>
<dbReference type="GeneID" id="26135620"/>
<dbReference type="CDD" id="cd09124">
    <property type="entry name" value="PLDc_like_TrmB_middle"/>
    <property type="match status" value="1"/>
</dbReference>
<protein>
    <submittedName>
        <fullName evidence="7">Transcriptional regulator TrmB</fullName>
    </submittedName>
</protein>
<dbReference type="SUPFAM" id="SSF159071">
    <property type="entry name" value="TrmB C-terminal domain-like"/>
    <property type="match status" value="1"/>
</dbReference>
<dbReference type="InterPro" id="IPR036388">
    <property type="entry name" value="WH-like_DNA-bd_sf"/>
</dbReference>
<evidence type="ECO:0000313" key="8">
    <source>
        <dbReference type="Proteomes" id="UP000066042"/>
    </source>
</evidence>
<evidence type="ECO:0000256" key="2">
    <source>
        <dbReference type="ARBA" id="ARBA00023015"/>
    </source>
</evidence>
<dbReference type="RefSeq" id="WP_082585094.1">
    <property type="nucleotide sequence ID" value="NZ_CP013050.1"/>
</dbReference>
<dbReference type="Pfam" id="PF01978">
    <property type="entry name" value="TrmB"/>
    <property type="match status" value="1"/>
</dbReference>
<keyword evidence="4" id="KW-0804">Transcription</keyword>
<dbReference type="InterPro" id="IPR021586">
    <property type="entry name" value="Tscrpt_reg_TrmB_C"/>
</dbReference>
<dbReference type="InterPro" id="IPR036390">
    <property type="entry name" value="WH_DNA-bd_sf"/>
</dbReference>
<feature type="domain" description="Transcription regulator TrmB N-terminal" evidence="5">
    <location>
        <begin position="12"/>
        <end position="77"/>
    </location>
</feature>
<proteinExistence type="inferred from homology"/>
<sequence length="354" mass="40537">MTMSTATLIEKLQELGLTKREAEVYLTIWTKNGATVKELLDSLDVHQPQLYNIIQSLIRKGFVKASAGRPRIYTATDIVSLIDVYKMKLDLLKETLKEELMKIRSRTEEEGPYISVVRSLEGVMSSVIETINSAEIEIRAEVPYNVFKEIKPYLLSALQRGVNLYLLVYPGKESFEEFQRFKNQVKIRTSELGNFLLVISDLSVAVYSKRRFFSPNKLPLSNSEIYGYEIQEKDLLLRLLNIHNNLWRKAKEIISWDYEPEAYPKTFLEFSIVLDEIEALFKLGYVPIVTVEGRNVKEGSPVKIVGRARSVNRSGIISNFVLETNDGEVTVGGFDAEVEDIEAQRVIIERIEKQ</sequence>
<dbReference type="Pfam" id="PF11495">
    <property type="entry name" value="Regulator_TrmB"/>
    <property type="match status" value="1"/>
</dbReference>
<dbReference type="STRING" id="55802.TBCH5v1_0328"/>
<dbReference type="PATRIC" id="fig|55802.8.peg.322"/>
<dbReference type="PANTHER" id="PTHR34293:SF1">
    <property type="entry name" value="HTH-TYPE TRANSCRIPTIONAL REGULATOR TRMBL2"/>
    <property type="match status" value="1"/>
</dbReference>
<dbReference type="EMBL" id="CP013050">
    <property type="protein sequence ID" value="ALM74304.1"/>
    <property type="molecule type" value="Genomic_DNA"/>
</dbReference>
<dbReference type="SUPFAM" id="SSF46785">
    <property type="entry name" value="Winged helix' DNA-binding domain"/>
    <property type="match status" value="1"/>
</dbReference>
<organism evidence="7 8">
    <name type="scientific">Thermococcus barophilus</name>
    <dbReference type="NCBI Taxonomy" id="55802"/>
    <lineage>
        <taxon>Archaea</taxon>
        <taxon>Methanobacteriati</taxon>
        <taxon>Methanobacteriota</taxon>
        <taxon>Thermococci</taxon>
        <taxon>Thermococcales</taxon>
        <taxon>Thermococcaceae</taxon>
        <taxon>Thermococcus</taxon>
    </lineage>
</organism>
<dbReference type="InterPro" id="IPR002831">
    <property type="entry name" value="Tscrpt_reg_TrmB_N"/>
</dbReference>
<comment type="similarity">
    <text evidence="1">Belongs to the transcriptional regulator TrmB family.</text>
</comment>
<keyword evidence="2" id="KW-0805">Transcription regulation</keyword>
<dbReference type="AlphaFoldDB" id="A0A0S1X9B6"/>
<evidence type="ECO:0000256" key="3">
    <source>
        <dbReference type="ARBA" id="ARBA00023125"/>
    </source>
</evidence>
<dbReference type="Gene3D" id="1.10.10.10">
    <property type="entry name" value="Winged helix-like DNA-binding domain superfamily/Winged helix DNA-binding domain"/>
    <property type="match status" value="1"/>
</dbReference>
<feature type="domain" description="Transcription regulator TrmB C-terminal" evidence="6">
    <location>
        <begin position="113"/>
        <end position="350"/>
    </location>
</feature>
<evidence type="ECO:0000313" key="7">
    <source>
        <dbReference type="EMBL" id="ALM74304.1"/>
    </source>
</evidence>
<evidence type="ECO:0000256" key="1">
    <source>
        <dbReference type="ARBA" id="ARBA00007287"/>
    </source>
</evidence>
<dbReference type="InterPro" id="IPR051797">
    <property type="entry name" value="TrmB-like"/>
</dbReference>
<dbReference type="GO" id="GO:0003677">
    <property type="term" value="F:DNA binding"/>
    <property type="evidence" value="ECO:0007669"/>
    <property type="project" value="UniProtKB-KW"/>
</dbReference>
<gene>
    <name evidence="7" type="ORF">TBCH5v1_0328</name>
</gene>
<dbReference type="Gene3D" id="2.30.30.690">
    <property type="match status" value="1"/>
</dbReference>